<dbReference type="EMBL" id="FOXQ01000028">
    <property type="protein sequence ID" value="SFQ55696.1"/>
    <property type="molecule type" value="Genomic_DNA"/>
</dbReference>
<dbReference type="Proteomes" id="UP000199031">
    <property type="component" value="Unassembled WGS sequence"/>
</dbReference>
<name>A0A1I5ZGV7_9BACT</name>
<keyword evidence="1" id="KW-0732">Signal</keyword>
<evidence type="ECO:0008006" key="4">
    <source>
        <dbReference type="Google" id="ProtNLM"/>
    </source>
</evidence>
<protein>
    <recommendedName>
        <fullName evidence="4">DUF4468 domain-containing protein</fullName>
    </recommendedName>
</protein>
<feature type="chain" id="PRO_5011487948" description="DUF4468 domain-containing protein" evidence="1">
    <location>
        <begin position="19"/>
        <end position="187"/>
    </location>
</feature>
<dbReference type="OrthoDB" id="1438802at2"/>
<gene>
    <name evidence="2" type="ORF">SAMN05444277_1283</name>
</gene>
<reference evidence="2 3" key="1">
    <citation type="submission" date="2016-10" db="EMBL/GenBank/DDBJ databases">
        <authorList>
            <person name="de Groot N.N."/>
        </authorList>
    </citation>
    <scope>NUCLEOTIDE SEQUENCE [LARGE SCALE GENOMIC DNA]</scope>
    <source>
        <strain evidence="2 3">DSM 28286</strain>
    </source>
</reference>
<dbReference type="AlphaFoldDB" id="A0A1I5ZGV7"/>
<accession>A0A1I5ZGV7</accession>
<dbReference type="RefSeq" id="WP_090663322.1">
    <property type="nucleotide sequence ID" value="NZ_FOXQ01000028.1"/>
</dbReference>
<sequence>MKLRLFAIALFVGHFTFAQTSSDSITNKNYYDRFQDIKGHSINWLRQSDAIPTIIDELLKSGIAYHTIGVGKLLKLNDTTRLVVTVYFKKGDKEYGFLYEATHGIPLNRKDRDFLTDKKKVYYVQAENDVVNGVDFMRVDPLPDNIFLLKQTCYWFQFDNSGTKYDVNKEVAKKILRQDIDDYLKKL</sequence>
<feature type="signal peptide" evidence="1">
    <location>
        <begin position="1"/>
        <end position="18"/>
    </location>
</feature>
<organism evidence="2 3">
    <name type="scientific">Parafilimonas terrae</name>
    <dbReference type="NCBI Taxonomy" id="1465490"/>
    <lineage>
        <taxon>Bacteria</taxon>
        <taxon>Pseudomonadati</taxon>
        <taxon>Bacteroidota</taxon>
        <taxon>Chitinophagia</taxon>
        <taxon>Chitinophagales</taxon>
        <taxon>Chitinophagaceae</taxon>
        <taxon>Parafilimonas</taxon>
    </lineage>
</organism>
<evidence type="ECO:0000313" key="2">
    <source>
        <dbReference type="EMBL" id="SFQ55696.1"/>
    </source>
</evidence>
<evidence type="ECO:0000313" key="3">
    <source>
        <dbReference type="Proteomes" id="UP000199031"/>
    </source>
</evidence>
<keyword evidence="3" id="KW-1185">Reference proteome</keyword>
<evidence type="ECO:0000256" key="1">
    <source>
        <dbReference type="SAM" id="SignalP"/>
    </source>
</evidence>
<proteinExistence type="predicted"/>